<name>A0A6N9HCC1_9BURK</name>
<gene>
    <name evidence="2" type="ORF">GTP41_03210</name>
</gene>
<dbReference type="RefSeq" id="WP_161024121.1">
    <property type="nucleotide sequence ID" value="NZ_WWCJ01000002.1"/>
</dbReference>
<dbReference type="AlphaFoldDB" id="A0A6N9HCC1"/>
<keyword evidence="3" id="KW-1185">Reference proteome</keyword>
<comment type="caution">
    <text evidence="2">The sequence shown here is derived from an EMBL/GenBank/DDBJ whole genome shotgun (WGS) entry which is preliminary data.</text>
</comment>
<evidence type="ECO:0000313" key="2">
    <source>
        <dbReference type="EMBL" id="MYN01100.1"/>
    </source>
</evidence>
<proteinExistence type="predicted"/>
<feature type="chain" id="PRO_5026745826" evidence="1">
    <location>
        <begin position="16"/>
        <end position="185"/>
    </location>
</feature>
<sequence length="185" mass="20523">MAALHCLLLASVASAAARSPRLLRDPLLGLRFDRTLAKLERVSPHLLAPCPTLVDRESIKSNWYVFAMARTANAETYYLVGGYSVRTPPFSPEIPQYEHDDAGVIFSISGERCIVFEAPARSMFEPHLTGEISEPILLALASDHTLCMVQAFQGPRPLRAAMRKQRILIPALPRPLREAYSAILK</sequence>
<accession>A0A6N9HCC1</accession>
<reference evidence="2 3" key="1">
    <citation type="submission" date="2019-12" db="EMBL/GenBank/DDBJ databases">
        <title>Novel species isolated from a subtropical stream in China.</title>
        <authorList>
            <person name="Lu H."/>
        </authorList>
    </citation>
    <scope>NUCLEOTIDE SEQUENCE [LARGE SCALE GENOMIC DNA]</scope>
    <source>
        <strain evidence="2 3">DS3</strain>
    </source>
</reference>
<evidence type="ECO:0000313" key="3">
    <source>
        <dbReference type="Proteomes" id="UP000448575"/>
    </source>
</evidence>
<organism evidence="2 3">
    <name type="scientific">Pseudoduganella guangdongensis</name>
    <dbReference type="NCBI Taxonomy" id="2692179"/>
    <lineage>
        <taxon>Bacteria</taxon>
        <taxon>Pseudomonadati</taxon>
        <taxon>Pseudomonadota</taxon>
        <taxon>Betaproteobacteria</taxon>
        <taxon>Burkholderiales</taxon>
        <taxon>Oxalobacteraceae</taxon>
        <taxon>Telluria group</taxon>
        <taxon>Pseudoduganella</taxon>
    </lineage>
</organism>
<protein>
    <submittedName>
        <fullName evidence="2">Uncharacterized protein</fullName>
    </submittedName>
</protein>
<dbReference type="Proteomes" id="UP000448575">
    <property type="component" value="Unassembled WGS sequence"/>
</dbReference>
<feature type="signal peptide" evidence="1">
    <location>
        <begin position="1"/>
        <end position="15"/>
    </location>
</feature>
<keyword evidence="1" id="KW-0732">Signal</keyword>
<dbReference type="EMBL" id="WWCJ01000002">
    <property type="protein sequence ID" value="MYN01100.1"/>
    <property type="molecule type" value="Genomic_DNA"/>
</dbReference>
<evidence type="ECO:0000256" key="1">
    <source>
        <dbReference type="SAM" id="SignalP"/>
    </source>
</evidence>